<dbReference type="Proteomes" id="UP001551176">
    <property type="component" value="Unassembled WGS sequence"/>
</dbReference>
<proteinExistence type="predicted"/>
<comment type="caution">
    <text evidence="1">The sequence shown here is derived from an EMBL/GenBank/DDBJ whole genome shotgun (WGS) entry which is preliminary data.</text>
</comment>
<evidence type="ECO:0000313" key="2">
    <source>
        <dbReference type="Proteomes" id="UP001551176"/>
    </source>
</evidence>
<dbReference type="RefSeq" id="WP_359355896.1">
    <property type="nucleotide sequence ID" value="NZ_JBEYXV010000020.1"/>
</dbReference>
<organism evidence="1 2">
    <name type="scientific">Streptomyces atriruber</name>
    <dbReference type="NCBI Taxonomy" id="545121"/>
    <lineage>
        <taxon>Bacteria</taxon>
        <taxon>Bacillati</taxon>
        <taxon>Actinomycetota</taxon>
        <taxon>Actinomycetes</taxon>
        <taxon>Kitasatosporales</taxon>
        <taxon>Streptomycetaceae</taxon>
        <taxon>Streptomyces</taxon>
    </lineage>
</organism>
<protein>
    <recommendedName>
        <fullName evidence="3">GNAT family N-acetyltransferase</fullName>
    </recommendedName>
</protein>
<keyword evidence="2" id="KW-1185">Reference proteome</keyword>
<evidence type="ECO:0000313" key="1">
    <source>
        <dbReference type="EMBL" id="MEU6825446.1"/>
    </source>
</evidence>
<gene>
    <name evidence="1" type="ORF">ABZ921_32925</name>
</gene>
<sequence length="218" mass="23757">MHFKDEGPGPCFGRIELYVVGHWRSPNIVESLDAVSVDLCEIGTALYDPGLGGLRDDLHEDLALPGKTTIVDRVRMDQRFRGQGLGIYLTGLALDYLSHGAGVIALFPGPLDDDAPVPPPGSREKDEAALAAARTRLGRAWSRLGFEHYRDGTWILDPGMRTLHDALRREQQRLQDHRWNVAFTDVATSGAVITAGIDKVTMSKSAPHLLHSGGIEGS</sequence>
<accession>A0ABV3BWQ2</accession>
<name>A0ABV3BWQ2_9ACTN</name>
<evidence type="ECO:0008006" key="3">
    <source>
        <dbReference type="Google" id="ProtNLM"/>
    </source>
</evidence>
<reference evidence="1 2" key="1">
    <citation type="submission" date="2024-06" db="EMBL/GenBank/DDBJ databases">
        <title>The Natural Products Discovery Center: Release of the First 8490 Sequenced Strains for Exploring Actinobacteria Biosynthetic Diversity.</title>
        <authorList>
            <person name="Kalkreuter E."/>
            <person name="Kautsar S.A."/>
            <person name="Yang D."/>
            <person name="Bader C.D."/>
            <person name="Teijaro C.N."/>
            <person name="Fluegel L."/>
            <person name="Davis C.M."/>
            <person name="Simpson J.R."/>
            <person name="Lauterbach L."/>
            <person name="Steele A.D."/>
            <person name="Gui C."/>
            <person name="Meng S."/>
            <person name="Li G."/>
            <person name="Viehrig K."/>
            <person name="Ye F."/>
            <person name="Su P."/>
            <person name="Kiefer A.F."/>
            <person name="Nichols A."/>
            <person name="Cepeda A.J."/>
            <person name="Yan W."/>
            <person name="Fan B."/>
            <person name="Jiang Y."/>
            <person name="Adhikari A."/>
            <person name="Zheng C.-J."/>
            <person name="Schuster L."/>
            <person name="Cowan T.M."/>
            <person name="Smanski M.J."/>
            <person name="Chevrette M.G."/>
            <person name="De Carvalho L.P.S."/>
            <person name="Shen B."/>
        </authorList>
    </citation>
    <scope>NUCLEOTIDE SEQUENCE [LARGE SCALE GENOMIC DNA]</scope>
    <source>
        <strain evidence="1 2">NPDC046838</strain>
    </source>
</reference>
<dbReference type="EMBL" id="JBEYXV010000020">
    <property type="protein sequence ID" value="MEU6825446.1"/>
    <property type="molecule type" value="Genomic_DNA"/>
</dbReference>